<feature type="transmembrane region" description="Helical" evidence="1">
    <location>
        <begin position="255"/>
        <end position="279"/>
    </location>
</feature>
<dbReference type="RefSeq" id="WP_007319895.1">
    <property type="nucleotide sequence ID" value="NZ_BAEH01000120.1"/>
</dbReference>
<dbReference type="Pfam" id="PF02405">
    <property type="entry name" value="MlaE"/>
    <property type="match status" value="1"/>
</dbReference>
<keyword evidence="1" id="KW-0472">Membrane</keyword>
<dbReference type="InterPro" id="IPR030802">
    <property type="entry name" value="Permease_MalE"/>
</dbReference>
<dbReference type="GO" id="GO:0043190">
    <property type="term" value="C:ATP-binding cassette (ABC) transporter complex"/>
    <property type="evidence" value="ECO:0007669"/>
    <property type="project" value="InterPro"/>
</dbReference>
<feature type="transmembrane region" description="Helical" evidence="1">
    <location>
        <begin position="77"/>
        <end position="99"/>
    </location>
</feature>
<reference evidence="2 3" key="1">
    <citation type="submission" date="2011-12" db="EMBL/GenBank/DDBJ databases">
        <title>Whole genome shotgun sequence of Gordonia effusa NBRC 100432.</title>
        <authorList>
            <person name="Yoshida I."/>
            <person name="Takarada H."/>
            <person name="Hosoyama A."/>
            <person name="Tsuchikane K."/>
            <person name="Katsumata H."/>
            <person name="Yamazaki S."/>
            <person name="Fujita N."/>
        </authorList>
    </citation>
    <scope>NUCLEOTIDE SEQUENCE [LARGE SCALE GENOMIC DNA]</scope>
    <source>
        <strain evidence="2 3">NBRC 100432</strain>
    </source>
</reference>
<evidence type="ECO:0000256" key="1">
    <source>
        <dbReference type="SAM" id="Phobius"/>
    </source>
</evidence>
<feature type="transmembrane region" description="Helical" evidence="1">
    <location>
        <begin position="220"/>
        <end position="243"/>
    </location>
</feature>
<dbReference type="PANTHER" id="PTHR30188:SF13">
    <property type="entry name" value="CONSERVED HYPOTHETICAL INTEGRAL MEMBRANE PROTEIN YRBE3B"/>
    <property type="match status" value="1"/>
</dbReference>
<accession>H0R659</accession>
<feature type="transmembrane region" description="Helical" evidence="1">
    <location>
        <begin position="169"/>
        <end position="189"/>
    </location>
</feature>
<keyword evidence="1" id="KW-0812">Transmembrane</keyword>
<dbReference type="Proteomes" id="UP000035034">
    <property type="component" value="Unassembled WGS sequence"/>
</dbReference>
<comment type="caution">
    <text evidence="2">The sequence shown here is derived from an EMBL/GenBank/DDBJ whole genome shotgun (WGS) entry which is preliminary data.</text>
</comment>
<protein>
    <submittedName>
        <fullName evidence="2">YrbE family protein</fullName>
    </submittedName>
</protein>
<organism evidence="2 3">
    <name type="scientific">Gordonia effusa NBRC 100432</name>
    <dbReference type="NCBI Taxonomy" id="1077974"/>
    <lineage>
        <taxon>Bacteria</taxon>
        <taxon>Bacillati</taxon>
        <taxon>Actinomycetota</taxon>
        <taxon>Actinomycetes</taxon>
        <taxon>Mycobacteriales</taxon>
        <taxon>Gordoniaceae</taxon>
        <taxon>Gordonia</taxon>
    </lineage>
</organism>
<proteinExistence type="predicted"/>
<dbReference type="GO" id="GO:0005548">
    <property type="term" value="F:phospholipid transporter activity"/>
    <property type="evidence" value="ECO:0007669"/>
    <property type="project" value="TreeGrafter"/>
</dbReference>
<dbReference type="STRING" id="1077974.GOEFS_120_00200"/>
<name>H0R659_9ACTN</name>
<dbReference type="PANTHER" id="PTHR30188">
    <property type="entry name" value="ABC TRANSPORTER PERMEASE PROTEIN-RELATED"/>
    <property type="match status" value="1"/>
</dbReference>
<gene>
    <name evidence="2" type="primary">yrbEB</name>
    <name evidence="2" type="ORF">GOEFS_120_00200</name>
</gene>
<dbReference type="EMBL" id="BAEH01000120">
    <property type="protein sequence ID" value="GAB20560.1"/>
    <property type="molecule type" value="Genomic_DNA"/>
</dbReference>
<dbReference type="eggNOG" id="COG0767">
    <property type="taxonomic scope" value="Bacteria"/>
</dbReference>
<evidence type="ECO:0000313" key="3">
    <source>
        <dbReference type="Proteomes" id="UP000035034"/>
    </source>
</evidence>
<keyword evidence="3" id="KW-1185">Reference proteome</keyword>
<sequence length="289" mass="30289">MTLKTSQPSYSTALYRLRLGLSASSALGQSLGHQATFVINALRWMPRAVRRYPAETARLVRDVTWGNGSLVTGGGTVGVVLLLSAFAGVTLGIEGLSALRLLGMSPLTGIVSAFGSTRELAPLIAAIAFAAQAGCRFTAQLGAMRVSEEIDALEVQAVPPIPYLVSTRLFAAIVAIIPLYCVGLGLCYLSSRAVYLLQGGGVSVGTFDHYFTMFLSPMDVVFSVVKALVFVVIATLLQCYYGFYASGGPQGVGVAAGRAIRASIVVVVIVNTLLTMAMWGTDPGVRISG</sequence>
<evidence type="ECO:0000313" key="2">
    <source>
        <dbReference type="EMBL" id="GAB20560.1"/>
    </source>
</evidence>
<dbReference type="OrthoDB" id="9806241at2"/>
<dbReference type="AlphaFoldDB" id="H0R659"/>
<keyword evidence="1" id="KW-1133">Transmembrane helix</keyword>